<dbReference type="AlphaFoldDB" id="A0A6N9H9K5"/>
<name>A0A6N9H9K5_9MICO</name>
<feature type="transmembrane region" description="Helical" evidence="2">
    <location>
        <begin position="6"/>
        <end position="25"/>
    </location>
</feature>
<dbReference type="RefSeq" id="WP_160954182.1">
    <property type="nucleotide sequence ID" value="NZ_WWEQ01000075.1"/>
</dbReference>
<evidence type="ECO:0000256" key="1">
    <source>
        <dbReference type="SAM" id="MobiDB-lite"/>
    </source>
</evidence>
<protein>
    <submittedName>
        <fullName evidence="3">Uncharacterized protein</fullName>
    </submittedName>
</protein>
<keyword evidence="4" id="KW-1185">Reference proteome</keyword>
<proteinExistence type="predicted"/>
<feature type="region of interest" description="Disordered" evidence="1">
    <location>
        <begin position="44"/>
        <end position="81"/>
    </location>
</feature>
<keyword evidence="2" id="KW-0812">Transmembrane</keyword>
<evidence type="ECO:0000256" key="2">
    <source>
        <dbReference type="SAM" id="Phobius"/>
    </source>
</evidence>
<sequence>MEYVKVLLPSLVVGLLFWYVLRAILRADSTERREMDRYYAQLDEREPHARAGDAAPPAAVEQASTETPGGTHGTRDEGRPD</sequence>
<keyword evidence="2" id="KW-0472">Membrane</keyword>
<reference evidence="3 4" key="1">
    <citation type="submission" date="2020-01" db="EMBL/GenBank/DDBJ databases">
        <authorList>
            <person name="Deng T."/>
        </authorList>
    </citation>
    <scope>NUCLEOTIDE SEQUENCE [LARGE SCALE GENOMIC DNA]</scope>
    <source>
        <strain evidence="3 4">5221</strain>
    </source>
</reference>
<organism evidence="3 4">
    <name type="scientific">Brevibacterium rongguiense</name>
    <dbReference type="NCBI Taxonomy" id="2695267"/>
    <lineage>
        <taxon>Bacteria</taxon>
        <taxon>Bacillati</taxon>
        <taxon>Actinomycetota</taxon>
        <taxon>Actinomycetes</taxon>
        <taxon>Micrococcales</taxon>
        <taxon>Brevibacteriaceae</taxon>
        <taxon>Brevibacterium</taxon>
    </lineage>
</organism>
<keyword evidence="2" id="KW-1133">Transmembrane helix</keyword>
<gene>
    <name evidence="3" type="ORF">GSY69_12565</name>
</gene>
<dbReference type="EMBL" id="WWEQ01000075">
    <property type="protein sequence ID" value="MYM20770.1"/>
    <property type="molecule type" value="Genomic_DNA"/>
</dbReference>
<comment type="caution">
    <text evidence="3">The sequence shown here is derived from an EMBL/GenBank/DDBJ whole genome shotgun (WGS) entry which is preliminary data.</text>
</comment>
<accession>A0A6N9H9K5</accession>
<dbReference type="Proteomes" id="UP000469215">
    <property type="component" value="Unassembled WGS sequence"/>
</dbReference>
<evidence type="ECO:0000313" key="4">
    <source>
        <dbReference type="Proteomes" id="UP000469215"/>
    </source>
</evidence>
<evidence type="ECO:0000313" key="3">
    <source>
        <dbReference type="EMBL" id="MYM20770.1"/>
    </source>
</evidence>
<feature type="compositionally biased region" description="Low complexity" evidence="1">
    <location>
        <begin position="52"/>
        <end position="63"/>
    </location>
</feature>